<feature type="domain" description="Putative component of 'biosynthetic module'" evidence="1">
    <location>
        <begin position="13"/>
        <end position="267"/>
    </location>
</feature>
<dbReference type="InterPro" id="IPR025647">
    <property type="entry name" value="YceG_bac"/>
</dbReference>
<proteinExistence type="predicted"/>
<name>A0ABS5L9Y0_9BACI</name>
<organism evidence="2 3">
    <name type="scientific">Metabacillus flavus</name>
    <dbReference type="NCBI Taxonomy" id="2823519"/>
    <lineage>
        <taxon>Bacteria</taxon>
        <taxon>Bacillati</taxon>
        <taxon>Bacillota</taxon>
        <taxon>Bacilli</taxon>
        <taxon>Bacillales</taxon>
        <taxon>Bacillaceae</taxon>
        <taxon>Metabacillus</taxon>
    </lineage>
</organism>
<protein>
    <submittedName>
        <fullName evidence="2">YceG family protein</fullName>
    </submittedName>
</protein>
<dbReference type="RefSeq" id="WP_211555895.1">
    <property type="nucleotide sequence ID" value="NZ_JAGVRK010000001.1"/>
</dbReference>
<keyword evidence="3" id="KW-1185">Reference proteome</keyword>
<sequence>MVKKIRPIKADANEKDWLSLFKTPLSLRDSFLHSEDELAFTQAAFRILGTYPDEDEYQEVLYDLVHDEEINVVHLSGALDKSIPQDLFQAIQRVLMINTEENGLSVNRLVAFMEGESLIPKAGNDSLSVHYRKNWMILLEQFKASHPEGFLHPEFRRVFTDLVKWSHNHLAAWNAEMAEQPPKVLWYGPASKSETYFLYYLILVGADVLIFHPEGKDIMALFDADETLTSTIRLSSTGRLLPFPEQKPVRKGTVAFRASREIEQMLHTEDSMLYKPWQFRSYIPRSITLKTTYDELFILVKEKALIRPNFEASSQTVQIPALFAKVAGVSKNRKEYWAKIQQITDHELAWTIRSFPFTKTIPGNNHFHYQAALGEDGQLDPEKMMASNWWAYKELPTGLQQGLASAISRYCAYPKLKAPQHESEYQTQLYLFNQALYLPPDILRLVQKFDYAQDIPKIVLYNTEKNGPFGRSDAALLLLMNELGMDIIVFNPAGQNDLEHYINESSYDIHWLEEVSFEEEFKESSLIKKMFKKWF</sequence>
<gene>
    <name evidence="2" type="ORF">J9317_01360</name>
</gene>
<evidence type="ECO:0000313" key="3">
    <source>
        <dbReference type="Proteomes" id="UP000682403"/>
    </source>
</evidence>
<dbReference type="Pfam" id="PF14266">
    <property type="entry name" value="YceG_bac"/>
    <property type="match status" value="2"/>
</dbReference>
<evidence type="ECO:0000259" key="1">
    <source>
        <dbReference type="Pfam" id="PF14266"/>
    </source>
</evidence>
<dbReference type="EMBL" id="JAGVRK010000001">
    <property type="protein sequence ID" value="MBS2967439.1"/>
    <property type="molecule type" value="Genomic_DNA"/>
</dbReference>
<reference evidence="2 3" key="1">
    <citation type="submission" date="2021-04" db="EMBL/GenBank/DDBJ databases">
        <title>Metabacillus sp. strain KIGAM252 whole genome sequence.</title>
        <authorList>
            <person name="Seo M.-J."/>
            <person name="Cho E.-S."/>
            <person name="Hwang C.Y."/>
            <person name="Yoon D.J."/>
        </authorList>
    </citation>
    <scope>NUCLEOTIDE SEQUENCE [LARGE SCALE GENOMIC DNA]</scope>
    <source>
        <strain evidence="2 3">KIGAM252</strain>
    </source>
</reference>
<feature type="domain" description="Putative component of 'biosynthetic module'" evidence="1">
    <location>
        <begin position="290"/>
        <end position="519"/>
    </location>
</feature>
<accession>A0ABS5L9Y0</accession>
<evidence type="ECO:0000313" key="2">
    <source>
        <dbReference type="EMBL" id="MBS2967439.1"/>
    </source>
</evidence>
<dbReference type="Proteomes" id="UP000682403">
    <property type="component" value="Unassembled WGS sequence"/>
</dbReference>
<comment type="caution">
    <text evidence="2">The sequence shown here is derived from an EMBL/GenBank/DDBJ whole genome shotgun (WGS) entry which is preliminary data.</text>
</comment>